<evidence type="ECO:0000313" key="2">
    <source>
        <dbReference type="Proteomes" id="UP001231189"/>
    </source>
</evidence>
<dbReference type="PANTHER" id="PTHR33450:SF6">
    <property type="entry name" value="OS09G0511200 PROTEIN"/>
    <property type="match status" value="1"/>
</dbReference>
<keyword evidence="2" id="KW-1185">Reference proteome</keyword>
<name>A0AAD8RW20_LOLMU</name>
<dbReference type="EMBL" id="JAUUTY010000005">
    <property type="protein sequence ID" value="KAK1632258.1"/>
    <property type="molecule type" value="Genomic_DNA"/>
</dbReference>
<proteinExistence type="predicted"/>
<reference evidence="1" key="1">
    <citation type="submission" date="2023-07" db="EMBL/GenBank/DDBJ databases">
        <title>A chromosome-level genome assembly of Lolium multiflorum.</title>
        <authorList>
            <person name="Chen Y."/>
            <person name="Copetti D."/>
            <person name="Kolliker R."/>
            <person name="Studer B."/>
        </authorList>
    </citation>
    <scope>NUCLEOTIDE SEQUENCE</scope>
    <source>
        <strain evidence="1">02402/16</strain>
        <tissue evidence="1">Leaf</tissue>
    </source>
</reference>
<dbReference type="Proteomes" id="UP001231189">
    <property type="component" value="Unassembled WGS sequence"/>
</dbReference>
<gene>
    <name evidence="1" type="ORF">QYE76_006573</name>
</gene>
<protein>
    <submittedName>
        <fullName evidence="1">Uncharacterized protein</fullName>
    </submittedName>
</protein>
<comment type="caution">
    <text evidence="1">The sequence shown here is derived from an EMBL/GenBank/DDBJ whole genome shotgun (WGS) entry which is preliminary data.</text>
</comment>
<organism evidence="1 2">
    <name type="scientific">Lolium multiflorum</name>
    <name type="common">Italian ryegrass</name>
    <name type="synonym">Lolium perenne subsp. multiflorum</name>
    <dbReference type="NCBI Taxonomy" id="4521"/>
    <lineage>
        <taxon>Eukaryota</taxon>
        <taxon>Viridiplantae</taxon>
        <taxon>Streptophyta</taxon>
        <taxon>Embryophyta</taxon>
        <taxon>Tracheophyta</taxon>
        <taxon>Spermatophyta</taxon>
        <taxon>Magnoliopsida</taxon>
        <taxon>Liliopsida</taxon>
        <taxon>Poales</taxon>
        <taxon>Poaceae</taxon>
        <taxon>BOP clade</taxon>
        <taxon>Pooideae</taxon>
        <taxon>Poodae</taxon>
        <taxon>Poeae</taxon>
        <taxon>Poeae Chloroplast Group 2 (Poeae type)</taxon>
        <taxon>Loliodinae</taxon>
        <taxon>Loliinae</taxon>
        <taxon>Lolium</taxon>
    </lineage>
</organism>
<dbReference type="PANTHER" id="PTHR33450">
    <property type="entry name" value="EMB|CAB67623.1-RELATED"/>
    <property type="match status" value="1"/>
</dbReference>
<accession>A0AAD8RW20</accession>
<sequence length="200" mass="22698">MSLRQCSSLVGVIDRELSTKRMKIGKAPALLKKAVSMCKSKTSVLAARLLVLASFRRKVVMASVISNKIQSLMMAADRVMVRVDSCHKALVLRKAEKSLAIYGCEIVDDLSHQFKLFDQEENSDGGCPDWTLHPIFNGDDNCSYTEEYYEGDDDELSAMYVISSNRDVERLEFNFNIEDDIDQAAEIFISRFREQMNKSF</sequence>
<dbReference type="AlphaFoldDB" id="A0AAD8RW20"/>
<evidence type="ECO:0000313" key="1">
    <source>
        <dbReference type="EMBL" id="KAK1632258.1"/>
    </source>
</evidence>